<evidence type="ECO:0000256" key="10">
    <source>
        <dbReference type="ARBA" id="ARBA00023136"/>
    </source>
</evidence>
<dbReference type="InterPro" id="IPR002172">
    <property type="entry name" value="LDrepeatLR_classA_rpt"/>
</dbReference>
<dbReference type="InterPro" id="IPR016186">
    <property type="entry name" value="C-type_lectin-like/link_sf"/>
</dbReference>
<dbReference type="Pfam" id="PF00057">
    <property type="entry name" value="Ldl_recept_a"/>
    <property type="match status" value="1"/>
</dbReference>
<evidence type="ECO:0000256" key="4">
    <source>
        <dbReference type="ARBA" id="ARBA00022475"/>
    </source>
</evidence>
<protein>
    <submittedName>
        <fullName evidence="17">Gamma-aminobutyric acid receptor subunit beta</fullName>
    </submittedName>
</protein>
<evidence type="ECO:0000256" key="14">
    <source>
        <dbReference type="PROSITE-ProRule" id="PRU00124"/>
    </source>
</evidence>
<dbReference type="InterPro" id="IPR036734">
    <property type="entry name" value="Neur_chan_lig-bd_sf"/>
</dbReference>
<dbReference type="InterPro" id="IPR013320">
    <property type="entry name" value="ConA-like_dom_sf"/>
</dbReference>
<keyword evidence="17" id="KW-0675">Receptor</keyword>
<dbReference type="PROSITE" id="PS50041">
    <property type="entry name" value="C_TYPE_LECTIN_2"/>
    <property type="match status" value="1"/>
</dbReference>
<dbReference type="SUPFAM" id="SSF90112">
    <property type="entry name" value="Neurotransmitter-gated ion-channel transmembrane pore"/>
    <property type="match status" value="1"/>
</dbReference>
<dbReference type="InterPro" id="IPR023415">
    <property type="entry name" value="LDLR_class-A_CS"/>
</dbReference>
<dbReference type="Gene3D" id="1.20.58.390">
    <property type="entry name" value="Neurotransmitter-gated ion-channel transmembrane domain"/>
    <property type="match status" value="1"/>
</dbReference>
<feature type="disulfide bond" evidence="14">
    <location>
        <begin position="412"/>
        <end position="424"/>
    </location>
</feature>
<dbReference type="GO" id="GO:0005230">
    <property type="term" value="F:extracellular ligand-gated monoatomic ion channel activity"/>
    <property type="evidence" value="ECO:0007669"/>
    <property type="project" value="InterPro"/>
</dbReference>
<dbReference type="OrthoDB" id="6364705at2759"/>
<dbReference type="PROSITE" id="PS01209">
    <property type="entry name" value="LDLRA_1"/>
    <property type="match status" value="1"/>
</dbReference>
<dbReference type="EMBL" id="QCYY01001133">
    <property type="protein sequence ID" value="ROT80301.1"/>
    <property type="molecule type" value="Genomic_DNA"/>
</dbReference>
<reference evidence="17 18" key="1">
    <citation type="submission" date="2018-04" db="EMBL/GenBank/DDBJ databases">
        <authorList>
            <person name="Zhang X."/>
            <person name="Yuan J."/>
            <person name="Li F."/>
            <person name="Xiang J."/>
        </authorList>
    </citation>
    <scope>NUCLEOTIDE SEQUENCE [LARGE SCALE GENOMIC DNA]</scope>
    <source>
        <tissue evidence="17">Muscle</tissue>
    </source>
</reference>
<dbReference type="InterPro" id="IPR006028">
    <property type="entry name" value="GABAA/Glycine_rcpt"/>
</dbReference>
<evidence type="ECO:0000256" key="2">
    <source>
        <dbReference type="ARBA" id="ARBA00004236"/>
    </source>
</evidence>
<dbReference type="PROSITE" id="PS50068">
    <property type="entry name" value="LDLRA_2"/>
    <property type="match status" value="1"/>
</dbReference>
<dbReference type="SUPFAM" id="SSF57424">
    <property type="entry name" value="LDL receptor-like module"/>
    <property type="match status" value="1"/>
</dbReference>
<gene>
    <name evidence="17" type="ORF">C7M84_000971</name>
</gene>
<dbReference type="SUPFAM" id="SSF49899">
    <property type="entry name" value="Concanavalin A-like lectins/glucanases"/>
    <property type="match status" value="1"/>
</dbReference>
<evidence type="ECO:0000256" key="5">
    <source>
        <dbReference type="ARBA" id="ARBA00022692"/>
    </source>
</evidence>
<keyword evidence="18" id="KW-1185">Reference proteome</keyword>
<evidence type="ECO:0000256" key="9">
    <source>
        <dbReference type="ARBA" id="ARBA00023065"/>
    </source>
</evidence>
<evidence type="ECO:0000259" key="16">
    <source>
        <dbReference type="PROSITE" id="PS50041"/>
    </source>
</evidence>
<keyword evidence="11 14" id="KW-1015">Disulfide bond</keyword>
<keyword evidence="4" id="KW-1003">Cell membrane</keyword>
<dbReference type="PROSITE" id="PS00236">
    <property type="entry name" value="NEUROTR_ION_CHANNEL"/>
    <property type="match status" value="1"/>
</dbReference>
<evidence type="ECO:0000256" key="8">
    <source>
        <dbReference type="ARBA" id="ARBA00022989"/>
    </source>
</evidence>
<organism evidence="17 18">
    <name type="scientific">Penaeus vannamei</name>
    <name type="common">Whiteleg shrimp</name>
    <name type="synonym">Litopenaeus vannamei</name>
    <dbReference type="NCBI Taxonomy" id="6689"/>
    <lineage>
        <taxon>Eukaryota</taxon>
        <taxon>Metazoa</taxon>
        <taxon>Ecdysozoa</taxon>
        <taxon>Arthropoda</taxon>
        <taxon>Crustacea</taxon>
        <taxon>Multicrustacea</taxon>
        <taxon>Malacostraca</taxon>
        <taxon>Eumalacostraca</taxon>
        <taxon>Eucarida</taxon>
        <taxon>Decapoda</taxon>
        <taxon>Dendrobranchiata</taxon>
        <taxon>Penaeoidea</taxon>
        <taxon>Penaeidae</taxon>
        <taxon>Penaeus</taxon>
    </lineage>
</organism>
<feature type="transmembrane region" description="Helical" evidence="15">
    <location>
        <begin position="786"/>
        <end position="809"/>
    </location>
</feature>
<dbReference type="CDD" id="cd00112">
    <property type="entry name" value="LDLa"/>
    <property type="match status" value="1"/>
</dbReference>
<accession>A0A423TV12</accession>
<comment type="caution">
    <text evidence="17">The sequence shown here is derived from an EMBL/GenBank/DDBJ whole genome shotgun (WGS) entry which is preliminary data.</text>
</comment>
<reference evidence="17 18" key="2">
    <citation type="submission" date="2019-01" db="EMBL/GenBank/DDBJ databases">
        <title>The decoding of complex shrimp genome reveals the adaptation for benthos swimmer, frequently molting mechanism and breeding impact on genome.</title>
        <authorList>
            <person name="Sun Y."/>
            <person name="Gao Y."/>
            <person name="Yu Y."/>
        </authorList>
    </citation>
    <scope>NUCLEOTIDE SEQUENCE [LARGE SCALE GENOMIC DNA]</scope>
    <source>
        <tissue evidence="17">Muscle</tissue>
    </source>
</reference>
<dbReference type="PRINTS" id="PR00253">
    <property type="entry name" value="GABAARECEPTR"/>
</dbReference>
<evidence type="ECO:0000313" key="18">
    <source>
        <dbReference type="Proteomes" id="UP000283509"/>
    </source>
</evidence>
<keyword evidence="8 15" id="KW-1133">Transmembrane helix</keyword>
<keyword evidence="10 15" id="KW-0472">Membrane</keyword>
<keyword evidence="13" id="KW-0407">Ion channel</keyword>
<dbReference type="AlphaFoldDB" id="A0A423TV12"/>
<name>A0A423TV12_PENVA</name>
<dbReference type="InterPro" id="IPR036055">
    <property type="entry name" value="LDL_receptor-like_sf"/>
</dbReference>
<dbReference type="GO" id="GO:0005886">
    <property type="term" value="C:plasma membrane"/>
    <property type="evidence" value="ECO:0007669"/>
    <property type="project" value="UniProtKB-SubCell"/>
</dbReference>
<keyword evidence="5 15" id="KW-0812">Transmembrane</keyword>
<feature type="transmembrane region" description="Helical" evidence="15">
    <location>
        <begin position="727"/>
        <end position="748"/>
    </location>
</feature>
<dbReference type="Gene3D" id="4.10.400.10">
    <property type="entry name" value="Low-density Lipoprotein Receptor"/>
    <property type="match status" value="1"/>
</dbReference>
<dbReference type="Pfam" id="PF00059">
    <property type="entry name" value="Lectin_C"/>
    <property type="match status" value="1"/>
</dbReference>
<dbReference type="SMART" id="SM00192">
    <property type="entry name" value="LDLa"/>
    <property type="match status" value="1"/>
</dbReference>
<dbReference type="InterPro" id="IPR038050">
    <property type="entry name" value="Neuro_actylchol_rec"/>
</dbReference>
<evidence type="ECO:0000256" key="6">
    <source>
        <dbReference type="ARBA" id="ARBA00022729"/>
    </source>
</evidence>
<dbReference type="InterPro" id="IPR006201">
    <property type="entry name" value="Neur_channel"/>
</dbReference>
<keyword evidence="12" id="KW-0325">Glycoprotein</keyword>
<proteinExistence type="predicted"/>
<keyword evidence="7" id="KW-0677">Repeat</keyword>
<feature type="transmembrane region" description="Helical" evidence="15">
    <location>
        <begin position="666"/>
        <end position="690"/>
    </location>
</feature>
<evidence type="ECO:0000256" key="3">
    <source>
        <dbReference type="ARBA" id="ARBA00022448"/>
    </source>
</evidence>
<dbReference type="Gene3D" id="3.10.100.10">
    <property type="entry name" value="Mannose-Binding Protein A, subunit A"/>
    <property type="match status" value="1"/>
</dbReference>
<feature type="disulfide bond" evidence="14">
    <location>
        <begin position="431"/>
        <end position="446"/>
    </location>
</feature>
<dbReference type="SUPFAM" id="SSF56436">
    <property type="entry name" value="C-type lectin-like"/>
    <property type="match status" value="1"/>
</dbReference>
<feature type="domain" description="C-type lectin" evidence="16">
    <location>
        <begin position="250"/>
        <end position="311"/>
    </location>
</feature>
<dbReference type="InterPro" id="IPR018000">
    <property type="entry name" value="Neurotransmitter_ion_chnl_CS"/>
</dbReference>
<feature type="disulfide bond" evidence="14">
    <location>
        <begin position="419"/>
        <end position="437"/>
    </location>
</feature>
<dbReference type="PANTHER" id="PTHR18945">
    <property type="entry name" value="NEUROTRANSMITTER GATED ION CHANNEL"/>
    <property type="match status" value="1"/>
</dbReference>
<dbReference type="Proteomes" id="UP000283509">
    <property type="component" value="Unassembled WGS sequence"/>
</dbReference>
<dbReference type="InterPro" id="IPR016187">
    <property type="entry name" value="CTDL_fold"/>
</dbReference>
<dbReference type="FunFam" id="4.10.400.10:FF:000034">
    <property type="entry name" value="Low-density lipoprotein receptor-related protein 2"/>
    <property type="match status" value="1"/>
</dbReference>
<keyword evidence="6" id="KW-0732">Signal</keyword>
<evidence type="ECO:0000256" key="12">
    <source>
        <dbReference type="ARBA" id="ARBA00023180"/>
    </source>
</evidence>
<keyword evidence="3" id="KW-0813">Transport</keyword>
<evidence type="ECO:0000256" key="1">
    <source>
        <dbReference type="ARBA" id="ARBA00004141"/>
    </source>
</evidence>
<dbReference type="InterPro" id="IPR006202">
    <property type="entry name" value="Neur_chan_lig-bd"/>
</dbReference>
<dbReference type="InterPro" id="IPR036719">
    <property type="entry name" value="Neuro-gated_channel_TM_sf"/>
</dbReference>
<dbReference type="Pfam" id="PF02931">
    <property type="entry name" value="Neur_chan_LBD"/>
    <property type="match status" value="1"/>
</dbReference>
<dbReference type="SUPFAM" id="SSF63712">
    <property type="entry name" value="Nicotinic receptor ligand binding domain-like"/>
    <property type="match status" value="1"/>
</dbReference>
<dbReference type="GO" id="GO:0004888">
    <property type="term" value="F:transmembrane signaling receptor activity"/>
    <property type="evidence" value="ECO:0007669"/>
    <property type="project" value="InterPro"/>
</dbReference>
<keyword evidence="9" id="KW-0406">Ion transport</keyword>
<dbReference type="InterPro" id="IPR001304">
    <property type="entry name" value="C-type_lectin-like"/>
</dbReference>
<comment type="subcellular location">
    <subcellularLocation>
        <location evidence="2">Cell membrane</location>
    </subcellularLocation>
    <subcellularLocation>
        <location evidence="1">Membrane</location>
        <topology evidence="1">Multi-pass membrane protein</topology>
    </subcellularLocation>
</comment>
<evidence type="ECO:0000256" key="15">
    <source>
        <dbReference type="SAM" id="Phobius"/>
    </source>
</evidence>
<evidence type="ECO:0000256" key="7">
    <source>
        <dbReference type="ARBA" id="ARBA00022737"/>
    </source>
</evidence>
<evidence type="ECO:0000256" key="13">
    <source>
        <dbReference type="ARBA" id="ARBA00023303"/>
    </source>
</evidence>
<sequence>MPGTKSSQATAQEESRARVLSLQRGVFAVPSTDVYLRYDFPRNASPTYLLTVCYRIRFEAFSSSFDVHLSYKVWDDNTDPFYFGSSGTHFDTWFDNLAQAGLPAWHIFPEEWRHLCHVFDDTTYTMYWEGKIFRGDLAQLSMWNRPLHSGEIGALAKCRSSGRGNVFSSDTAEFENFGVKEEWVDILDLCRPVQHNLILPETRTVEESLDMCKLLNATIAVPASPLDNESLQNDTIAFADVCLPTASWKVWLGISDAEEDGVWRRFGSSDRVTYTNFAPVNAASSYSCASMMVNGFWDGDLCTNKRCTSCHVEPADYLVVRGLCFESEYRSRFRVDEYIEGRPFFRGYYDLVIVWRPEVKKWVMINTASNSTLLRTSSVTKDYPLGMRQWDVVSEVCEVTEGEVLMVSLSHCSPVHFMCRSGHCIPRELRCDFRYDCRDGSDESNCHVVEVSDEQQRHIPPSGPDGGPLRLRAALVISRIANIDDINMAITLEFQFTLTWTDRRLRFRHLKDTKNGTILTEADAEKLWRPRYQLVNLEGGDQKLLAQSFMVNGANDGTTPDFNSVDMDVQFPGAMNELSMIQRFTARVTCYFHLYSYPFDIQHCSIDLRLPTEHEGYVAFSLSDAEVLYTGPRTLSTYTIRDERIDRSLGPSALSVYFDLHRRQGVILFSTFLPSGMLLLVSWATLFLGLDALNARAIMSLTTLLVLYTLFSNMSRSLPSGAAIKLIDIWFFVIIFLLFVNILIHIFVDNKVPETTNRIFVKGNTQTNSISVVKPQTSRSVKFLKVYRLIGLPVIVVLFNILFWSAVFLES</sequence>
<evidence type="ECO:0000256" key="11">
    <source>
        <dbReference type="ARBA" id="ARBA00023157"/>
    </source>
</evidence>
<feature type="transmembrane region" description="Helical" evidence="15">
    <location>
        <begin position="697"/>
        <end position="715"/>
    </location>
</feature>
<dbReference type="Gene3D" id="2.70.170.10">
    <property type="entry name" value="Neurotransmitter-gated ion-channel ligand-binding domain"/>
    <property type="match status" value="1"/>
</dbReference>
<evidence type="ECO:0000313" key="17">
    <source>
        <dbReference type="EMBL" id="ROT80301.1"/>
    </source>
</evidence>